<dbReference type="InterPro" id="IPR051532">
    <property type="entry name" value="Ester_Hydrolysis_Enzymes"/>
</dbReference>
<sequence>MDFRAGEYMLKVVTDNEVGVIHTGNDSNPYYVASGPYRWSPGNAYSSVNVDIANNTDTGRSFALLDALRTVGAHYQSIRRSDWQSKLLVIYPATGSRMSGGVIYTGGSSLICSSGGDHCNEDAFDWTVLAHEAGHVVADEGGFVSSPGGSHGICDNAWQGSRTKQDALGLAWSEGWASFYGLQALQAQGVPAGIPNYSPTVYHDGSISPPNPSTVVFFYNIETANAASGAGALTCAPTGEDSELAVQRVLWDLYDSQVDADSGETAAWGTMNDIITKLTADGSTTFSAAYKALSAGRNWQDRKAGQKVLAAHGMGPKTVTVGTTSPPTISWSPAGGTSNHPNNRFEVQFVDPANGQSIKSVTVATTTYTPTLQEWNQITIGRPGLAVQVGGRQATAPATGPYFSEPVNITPTGNGGKIMVVGDSITNGHEGDYTWRYRLAKHFAANSLNVDFVGPYRGTFNMYAKDTSATYRDGNFDSDHFSLWGWHYADAKNKIRGMVQTYKPDYLAVALGFNDIAWYGGADSTITSMRDFIAEARAANPDLKILVSNVVNRSELDGWSWLNPAISDYKAKLPGVVTSLSTTRSPIHVVDVNSTFNHASDAYDGLHPNGVGEYKIAKAFADAFATRFAIGSAFGSVPSSVPGITLTAPGWATAQVVPEGIQLKWARVYGAGGYYIHTRDVTAGEPFHKLPYPIAGDNWLSGGLIKGHTYEYRITAAHGTQESAASPIASGVANPQTPPQTEGVKLIPGQTSVEVTWKPTPGATKYEVYGQDQTTGAWLPTVTVTGTSYTYTGLATDHRYNIAVAGVNAVGAGAPGGALPAHTGRGAPPAVTGVDTWQIGPAEARIEWNPSYGAIGYWIEYLDHTQASPTWSRMPYPLDAATLDPGFSAGYLFSGPTNYSFRIVAANGGLEAAASAPARVRPQNLAASRTLTDKELAKLRKASKEAGYLFKRLPDSAFGVPPQNAGDCYCLQGRR</sequence>
<dbReference type="Pfam" id="PF00041">
    <property type="entry name" value="fn3"/>
    <property type="match status" value="1"/>
</dbReference>
<keyword evidence="2" id="KW-0119">Carbohydrate metabolism</keyword>
<dbReference type="InterPro" id="IPR003961">
    <property type="entry name" value="FN3_dom"/>
</dbReference>
<dbReference type="PANTHER" id="PTHR30383:SF2">
    <property type="entry name" value="CELLULOSE-BINDING PROTEIN"/>
    <property type="match status" value="1"/>
</dbReference>
<organism evidence="4 5">
    <name type="scientific">Planobispora longispora</name>
    <dbReference type="NCBI Taxonomy" id="28887"/>
    <lineage>
        <taxon>Bacteria</taxon>
        <taxon>Bacillati</taxon>
        <taxon>Actinomycetota</taxon>
        <taxon>Actinomycetes</taxon>
        <taxon>Streptosporangiales</taxon>
        <taxon>Streptosporangiaceae</taxon>
        <taxon>Planobispora</taxon>
    </lineage>
</organism>
<dbReference type="EMBL" id="BOOH01000010">
    <property type="protein sequence ID" value="GIH74590.1"/>
    <property type="molecule type" value="Genomic_DNA"/>
</dbReference>
<dbReference type="PANTHER" id="PTHR30383">
    <property type="entry name" value="THIOESTERASE 1/PROTEASE 1/LYSOPHOSPHOLIPASE L1"/>
    <property type="match status" value="1"/>
</dbReference>
<dbReference type="InterPro" id="IPR036116">
    <property type="entry name" value="FN3_sf"/>
</dbReference>
<feature type="domain" description="Fibronectin type-III" evidence="3">
    <location>
        <begin position="738"/>
        <end position="826"/>
    </location>
</feature>
<dbReference type="Gene3D" id="3.40.50.1110">
    <property type="entry name" value="SGNH hydrolase"/>
    <property type="match status" value="1"/>
</dbReference>
<dbReference type="SUPFAM" id="SSF49265">
    <property type="entry name" value="Fibronectin type III"/>
    <property type="match status" value="2"/>
</dbReference>
<reference evidence="4 5" key="1">
    <citation type="submission" date="2021-01" db="EMBL/GenBank/DDBJ databases">
        <title>Whole genome shotgun sequence of Planobispora longispora NBRC 13918.</title>
        <authorList>
            <person name="Komaki H."/>
            <person name="Tamura T."/>
        </authorList>
    </citation>
    <scope>NUCLEOTIDE SEQUENCE [LARGE SCALE GENOMIC DNA]</scope>
    <source>
        <strain evidence="4 5">NBRC 13918</strain>
    </source>
</reference>
<name>A0A8J3RH23_9ACTN</name>
<keyword evidence="1" id="KW-0326">Glycosidase</keyword>
<evidence type="ECO:0000259" key="3">
    <source>
        <dbReference type="PROSITE" id="PS50853"/>
    </source>
</evidence>
<keyword evidence="5" id="KW-1185">Reference proteome</keyword>
<dbReference type="SUPFAM" id="SSF52266">
    <property type="entry name" value="SGNH hydrolase"/>
    <property type="match status" value="1"/>
</dbReference>
<dbReference type="Proteomes" id="UP000616724">
    <property type="component" value="Unassembled WGS sequence"/>
</dbReference>
<evidence type="ECO:0000256" key="1">
    <source>
        <dbReference type="ARBA" id="ARBA00023295"/>
    </source>
</evidence>
<dbReference type="InterPro" id="IPR013783">
    <property type="entry name" value="Ig-like_fold"/>
</dbReference>
<dbReference type="InterPro" id="IPR036514">
    <property type="entry name" value="SGNH_hydro_sf"/>
</dbReference>
<evidence type="ECO:0000256" key="2">
    <source>
        <dbReference type="ARBA" id="ARBA00023326"/>
    </source>
</evidence>
<dbReference type="GO" id="GO:0016798">
    <property type="term" value="F:hydrolase activity, acting on glycosyl bonds"/>
    <property type="evidence" value="ECO:0007669"/>
    <property type="project" value="UniProtKB-KW"/>
</dbReference>
<dbReference type="GO" id="GO:0004622">
    <property type="term" value="F:phosphatidylcholine lysophospholipase activity"/>
    <property type="evidence" value="ECO:0007669"/>
    <property type="project" value="TreeGrafter"/>
</dbReference>
<accession>A0A8J3RH23</accession>
<keyword evidence="2" id="KW-0624">Polysaccharide degradation</keyword>
<proteinExistence type="predicted"/>
<dbReference type="GO" id="GO:0000272">
    <property type="term" value="P:polysaccharide catabolic process"/>
    <property type="evidence" value="ECO:0007669"/>
    <property type="project" value="UniProtKB-KW"/>
</dbReference>
<dbReference type="PROSITE" id="PS50853">
    <property type="entry name" value="FN3"/>
    <property type="match status" value="1"/>
</dbReference>
<evidence type="ECO:0000313" key="4">
    <source>
        <dbReference type="EMBL" id="GIH74590.1"/>
    </source>
</evidence>
<keyword evidence="1" id="KW-0378">Hydrolase</keyword>
<dbReference type="InterPro" id="IPR013830">
    <property type="entry name" value="SGNH_hydro"/>
</dbReference>
<dbReference type="Pfam" id="PF13472">
    <property type="entry name" value="Lipase_GDSL_2"/>
    <property type="match status" value="1"/>
</dbReference>
<dbReference type="CDD" id="cd00063">
    <property type="entry name" value="FN3"/>
    <property type="match status" value="2"/>
</dbReference>
<dbReference type="Gene3D" id="2.60.40.10">
    <property type="entry name" value="Immunoglobulins"/>
    <property type="match status" value="2"/>
</dbReference>
<dbReference type="SMART" id="SM00060">
    <property type="entry name" value="FN3"/>
    <property type="match status" value="3"/>
</dbReference>
<evidence type="ECO:0000313" key="5">
    <source>
        <dbReference type="Proteomes" id="UP000616724"/>
    </source>
</evidence>
<dbReference type="AlphaFoldDB" id="A0A8J3RH23"/>
<protein>
    <recommendedName>
        <fullName evidence="3">Fibronectin type-III domain-containing protein</fullName>
    </recommendedName>
</protein>
<dbReference type="CDD" id="cd01833">
    <property type="entry name" value="XynB_like"/>
    <property type="match status" value="1"/>
</dbReference>
<gene>
    <name evidence="4" type="ORF">Plo01_10190</name>
</gene>
<comment type="caution">
    <text evidence="4">The sequence shown here is derived from an EMBL/GenBank/DDBJ whole genome shotgun (WGS) entry which is preliminary data.</text>
</comment>